<keyword evidence="3" id="KW-1185">Reference proteome</keyword>
<organism evidence="2 3">
    <name type="scientific">Cercospora berteroae</name>
    <dbReference type="NCBI Taxonomy" id="357750"/>
    <lineage>
        <taxon>Eukaryota</taxon>
        <taxon>Fungi</taxon>
        <taxon>Dikarya</taxon>
        <taxon>Ascomycota</taxon>
        <taxon>Pezizomycotina</taxon>
        <taxon>Dothideomycetes</taxon>
        <taxon>Dothideomycetidae</taxon>
        <taxon>Mycosphaerellales</taxon>
        <taxon>Mycosphaerellaceae</taxon>
        <taxon>Cercospora</taxon>
    </lineage>
</organism>
<evidence type="ECO:0000313" key="2">
    <source>
        <dbReference type="EMBL" id="PPJ51835.1"/>
    </source>
</evidence>
<accession>A0A2S6BWH7</accession>
<name>A0A2S6BWH7_9PEZI</name>
<evidence type="ECO:0008006" key="4">
    <source>
        <dbReference type="Google" id="ProtNLM"/>
    </source>
</evidence>
<keyword evidence="1" id="KW-0732">Signal</keyword>
<comment type="caution">
    <text evidence="2">The sequence shown here is derived from an EMBL/GenBank/DDBJ whole genome shotgun (WGS) entry which is preliminary data.</text>
</comment>
<protein>
    <recommendedName>
        <fullName evidence="4">Antifungal protein</fullName>
    </recommendedName>
</protein>
<evidence type="ECO:0000256" key="1">
    <source>
        <dbReference type="SAM" id="SignalP"/>
    </source>
</evidence>
<reference evidence="3" key="1">
    <citation type="journal article" date="2017" name="bioRxiv">
        <title>Conservation of a gene cluster reveals novel cercosporin biosynthetic mechanisms and extends production to the genus Colletotrichum.</title>
        <authorList>
            <person name="de Jonge R."/>
            <person name="Ebert M.K."/>
            <person name="Huitt-Roehl C.R."/>
            <person name="Pal P."/>
            <person name="Suttle J.C."/>
            <person name="Spanner R.E."/>
            <person name="Neubauer J.D."/>
            <person name="Jurick W.M.II."/>
            <person name="Stott K.A."/>
            <person name="Secor G.A."/>
            <person name="Thomma B.P.H.J."/>
            <person name="Van de Peer Y."/>
            <person name="Townsend C.A."/>
            <person name="Bolton M.D."/>
        </authorList>
    </citation>
    <scope>NUCLEOTIDE SEQUENCE [LARGE SCALE GENOMIC DNA]</scope>
    <source>
        <strain evidence="3">CBS538.71</strain>
    </source>
</reference>
<dbReference type="AlphaFoldDB" id="A0A2S6BWH7"/>
<feature type="signal peptide" evidence="1">
    <location>
        <begin position="1"/>
        <end position="17"/>
    </location>
</feature>
<proteinExistence type="predicted"/>
<feature type="chain" id="PRO_5015645845" description="Antifungal protein" evidence="1">
    <location>
        <begin position="18"/>
        <end position="113"/>
    </location>
</feature>
<dbReference type="Proteomes" id="UP000237631">
    <property type="component" value="Unassembled WGS sequence"/>
</dbReference>
<dbReference type="OrthoDB" id="3648066at2759"/>
<sequence length="113" mass="13278">MKFSIIAMATLAVGVIAAPAPEADASAALVERTWNKCSHYKSKWEKCQKEEYEEEHEFKECKKEEDHYKHGYDQCEKDNSYNKKNWDNCKTKWGHQHKSKCTKEEKACKDKDD</sequence>
<dbReference type="EMBL" id="PNEN01001737">
    <property type="protein sequence ID" value="PPJ51835.1"/>
    <property type="molecule type" value="Genomic_DNA"/>
</dbReference>
<evidence type="ECO:0000313" key="3">
    <source>
        <dbReference type="Proteomes" id="UP000237631"/>
    </source>
</evidence>
<gene>
    <name evidence="2" type="ORF">CBER1_09768</name>
</gene>